<feature type="transmembrane region" description="Helical" evidence="7">
    <location>
        <begin position="270"/>
        <end position="290"/>
    </location>
</feature>
<keyword evidence="3 7" id="KW-0812">Transmembrane</keyword>
<name>A0ABR0DKT7_9LAMI</name>
<organism evidence="8 9">
    <name type="scientific">Penstemon davidsonii</name>
    <dbReference type="NCBI Taxonomy" id="160366"/>
    <lineage>
        <taxon>Eukaryota</taxon>
        <taxon>Viridiplantae</taxon>
        <taxon>Streptophyta</taxon>
        <taxon>Embryophyta</taxon>
        <taxon>Tracheophyta</taxon>
        <taxon>Spermatophyta</taxon>
        <taxon>Magnoliopsida</taxon>
        <taxon>eudicotyledons</taxon>
        <taxon>Gunneridae</taxon>
        <taxon>Pentapetalae</taxon>
        <taxon>asterids</taxon>
        <taxon>lamiids</taxon>
        <taxon>Lamiales</taxon>
        <taxon>Plantaginaceae</taxon>
        <taxon>Cheloneae</taxon>
        <taxon>Penstemon</taxon>
    </lineage>
</organism>
<dbReference type="SUPFAM" id="SSF103473">
    <property type="entry name" value="MFS general substrate transporter"/>
    <property type="match status" value="1"/>
</dbReference>
<feature type="transmembrane region" description="Helical" evidence="7">
    <location>
        <begin position="311"/>
        <end position="328"/>
    </location>
</feature>
<evidence type="ECO:0000256" key="7">
    <source>
        <dbReference type="SAM" id="Phobius"/>
    </source>
</evidence>
<dbReference type="Gene3D" id="1.20.1250.20">
    <property type="entry name" value="MFS general substrate transporter like domains"/>
    <property type="match status" value="1"/>
</dbReference>
<keyword evidence="9" id="KW-1185">Reference proteome</keyword>
<proteinExistence type="inferred from homology"/>
<comment type="similarity">
    <text evidence="6">Belongs to the major facilitator superfamily. Phosphate:H(+) symporter (TC 2.A.1.9) family.</text>
</comment>
<dbReference type="InterPro" id="IPR036259">
    <property type="entry name" value="MFS_trans_sf"/>
</dbReference>
<evidence type="ECO:0000256" key="5">
    <source>
        <dbReference type="ARBA" id="ARBA00023136"/>
    </source>
</evidence>
<dbReference type="PANTHER" id="PTHR11654">
    <property type="entry name" value="OLIGOPEPTIDE TRANSPORTER-RELATED"/>
    <property type="match status" value="1"/>
</dbReference>
<dbReference type="Proteomes" id="UP001291926">
    <property type="component" value="Unassembled WGS sequence"/>
</dbReference>
<evidence type="ECO:0000313" key="9">
    <source>
        <dbReference type="Proteomes" id="UP001291926"/>
    </source>
</evidence>
<feature type="transmembrane region" description="Helical" evidence="7">
    <location>
        <begin position="384"/>
        <end position="407"/>
    </location>
</feature>
<evidence type="ECO:0000313" key="8">
    <source>
        <dbReference type="EMBL" id="KAK4489842.1"/>
    </source>
</evidence>
<evidence type="ECO:0000256" key="6">
    <source>
        <dbReference type="ARBA" id="ARBA00044504"/>
    </source>
</evidence>
<keyword evidence="5 7" id="KW-0472">Membrane</keyword>
<comment type="subcellular location">
    <subcellularLocation>
        <location evidence="1">Membrane</location>
        <topology evidence="1">Multi-pass membrane protein</topology>
    </subcellularLocation>
</comment>
<feature type="transmembrane region" description="Helical" evidence="7">
    <location>
        <begin position="32"/>
        <end position="54"/>
    </location>
</feature>
<protein>
    <submittedName>
        <fullName evidence="8">Uncharacterized protein</fullName>
    </submittedName>
</protein>
<feature type="transmembrane region" description="Helical" evidence="7">
    <location>
        <begin position="101"/>
        <end position="121"/>
    </location>
</feature>
<reference evidence="8 9" key="1">
    <citation type="journal article" date="2023" name="bioRxiv">
        <title>Genome report: Whole genome sequence and annotation of Penstemon davidsonii.</title>
        <authorList>
            <person name="Ostevik K.L."/>
            <person name="Alabady M."/>
            <person name="Zhang M."/>
            <person name="Rausher M.D."/>
        </authorList>
    </citation>
    <scope>NUCLEOTIDE SEQUENCE [LARGE SCALE GENOMIC DNA]</scope>
    <source>
        <strain evidence="8">DNT005</strain>
        <tissue evidence="8">Whole leaf</tissue>
    </source>
</reference>
<accession>A0ABR0DKT7</accession>
<comment type="similarity">
    <text evidence="2">Belongs to the major facilitator superfamily. Proton-dependent oligopeptide transporter (POT/PTR) (TC 2.A.17) family.</text>
</comment>
<feature type="transmembrane region" description="Helical" evidence="7">
    <location>
        <begin position="433"/>
        <end position="453"/>
    </location>
</feature>
<dbReference type="Pfam" id="PF00854">
    <property type="entry name" value="PTR2"/>
    <property type="match status" value="1"/>
</dbReference>
<gene>
    <name evidence="8" type="ORF">RD792_000486</name>
</gene>
<evidence type="ECO:0000256" key="4">
    <source>
        <dbReference type="ARBA" id="ARBA00022989"/>
    </source>
</evidence>
<sequence>MTLTACINKLRPPPCHDQQSQCIQPHNMQLPFLFTTLGLIALGAGGIRPCNIAFGADQFDTRTKKGRAQLESFFNWWYFSFTIALVIALTGVVYVQTNISWLIGLAIPTACFVVSITIFLIGRHTYIYKKPEGTVFVDIAKVVVAAFKKRKIDLKSGNREYSFYDPIEETEFDDVDKSLNKVKRFKFLDKAAVITDDPSDELDSRGKPKNGWRLCSVNQVENLKCLIGILPVWISGLGCFVAMDQQSTFGVLQAIQMNRTIGKNFVIPPAWLGITSMISLSIWIFIYEQIYIPNAKRFLKRESKLTMQQRITVGIIMSILCMVVAGIVEEKRQESALKRGTFVSPLHVVALVPQFVLSGLTEAFAAVALMEFFTLQIPEKMRSVAGAIFFLTLSFGSYLSSLMVNVIHCVTKGKGGKGWLGGHDLNVNRLSNYYYIIAGLGAVNLIYFTFFASNFVHCGKAKKVAGEEELELENNMGIKDEEEGLEQENSRS</sequence>
<evidence type="ECO:0000256" key="2">
    <source>
        <dbReference type="ARBA" id="ARBA00005982"/>
    </source>
</evidence>
<evidence type="ECO:0000256" key="3">
    <source>
        <dbReference type="ARBA" id="ARBA00022692"/>
    </source>
</evidence>
<feature type="transmembrane region" description="Helical" evidence="7">
    <location>
        <begin position="75"/>
        <end position="95"/>
    </location>
</feature>
<comment type="caution">
    <text evidence="8">The sequence shown here is derived from an EMBL/GenBank/DDBJ whole genome shotgun (WGS) entry which is preliminary data.</text>
</comment>
<feature type="transmembrane region" description="Helical" evidence="7">
    <location>
        <begin position="348"/>
        <end position="372"/>
    </location>
</feature>
<dbReference type="InterPro" id="IPR000109">
    <property type="entry name" value="POT_fam"/>
</dbReference>
<dbReference type="EMBL" id="JAYDYQ010001087">
    <property type="protein sequence ID" value="KAK4489842.1"/>
    <property type="molecule type" value="Genomic_DNA"/>
</dbReference>
<keyword evidence="4 7" id="KW-1133">Transmembrane helix</keyword>
<evidence type="ECO:0000256" key="1">
    <source>
        <dbReference type="ARBA" id="ARBA00004141"/>
    </source>
</evidence>